<keyword evidence="1" id="KW-1133">Transmembrane helix</keyword>
<organism evidence="3 4">
    <name type="scientific">Hymenobacter chitinivorans DSM 11115</name>
    <dbReference type="NCBI Taxonomy" id="1121954"/>
    <lineage>
        <taxon>Bacteria</taxon>
        <taxon>Pseudomonadati</taxon>
        <taxon>Bacteroidota</taxon>
        <taxon>Cytophagia</taxon>
        <taxon>Cytophagales</taxon>
        <taxon>Hymenobacteraceae</taxon>
        <taxon>Hymenobacter</taxon>
    </lineage>
</organism>
<name>A0A2M9BSR4_9BACT</name>
<keyword evidence="1" id="KW-0472">Membrane</keyword>
<reference evidence="3 4" key="1">
    <citation type="submission" date="2017-11" db="EMBL/GenBank/DDBJ databases">
        <title>Genomic Encyclopedia of Archaeal and Bacterial Type Strains, Phase II (KMG-II): From Individual Species to Whole Genera.</title>
        <authorList>
            <person name="Goeker M."/>
        </authorList>
    </citation>
    <scope>NUCLEOTIDE SEQUENCE [LARGE SCALE GENOMIC DNA]</scope>
    <source>
        <strain evidence="3 4">DSM 11115</strain>
    </source>
</reference>
<evidence type="ECO:0000313" key="3">
    <source>
        <dbReference type="EMBL" id="PJJ61000.1"/>
    </source>
</evidence>
<dbReference type="RefSeq" id="WP_100336622.1">
    <property type="nucleotide sequence ID" value="NZ_PGFA01000001.1"/>
</dbReference>
<comment type="caution">
    <text evidence="3">The sequence shown here is derived from an EMBL/GenBank/DDBJ whole genome shotgun (WGS) entry which is preliminary data.</text>
</comment>
<evidence type="ECO:0000313" key="4">
    <source>
        <dbReference type="Proteomes" id="UP000228535"/>
    </source>
</evidence>
<keyword evidence="4" id="KW-1185">Reference proteome</keyword>
<dbReference type="EMBL" id="PGFA01000001">
    <property type="protein sequence ID" value="PJJ61000.1"/>
    <property type="molecule type" value="Genomic_DNA"/>
</dbReference>
<evidence type="ECO:0000259" key="2">
    <source>
        <dbReference type="Pfam" id="PF12158"/>
    </source>
</evidence>
<feature type="domain" description="DUF3592" evidence="2">
    <location>
        <begin position="61"/>
        <end position="117"/>
    </location>
</feature>
<sequence length="124" mass="13762">MQTPDSTNQPTTTRQVISIVLGLVLGIAFFAGVVYFIKADRDKTRALILKNPGYATGIITRRRTYKGRRVTVQYTVAGAEYSLRARVTRNFLRTHQKGDTTAVIYSKADPSSAILKAKLRPSTN</sequence>
<feature type="transmembrane region" description="Helical" evidence="1">
    <location>
        <begin position="16"/>
        <end position="37"/>
    </location>
</feature>
<dbReference type="Pfam" id="PF12158">
    <property type="entry name" value="DUF3592"/>
    <property type="match status" value="1"/>
</dbReference>
<dbReference type="InterPro" id="IPR021994">
    <property type="entry name" value="DUF3592"/>
</dbReference>
<dbReference type="AlphaFoldDB" id="A0A2M9BSR4"/>
<dbReference type="OrthoDB" id="884004at2"/>
<proteinExistence type="predicted"/>
<evidence type="ECO:0000256" key="1">
    <source>
        <dbReference type="SAM" id="Phobius"/>
    </source>
</evidence>
<accession>A0A2M9BSR4</accession>
<dbReference type="Proteomes" id="UP000228535">
    <property type="component" value="Unassembled WGS sequence"/>
</dbReference>
<keyword evidence="1" id="KW-0812">Transmembrane</keyword>
<gene>
    <name evidence="3" type="ORF">CLV45_2437</name>
</gene>
<protein>
    <recommendedName>
        <fullName evidence="2">DUF3592 domain-containing protein</fullName>
    </recommendedName>
</protein>